<accession>A0A2M7VEM5</accession>
<evidence type="ECO:0000313" key="3">
    <source>
        <dbReference type="Proteomes" id="UP000230405"/>
    </source>
</evidence>
<evidence type="ECO:0000313" key="2">
    <source>
        <dbReference type="EMBL" id="PIZ98795.1"/>
    </source>
</evidence>
<dbReference type="EMBL" id="PFPO01000064">
    <property type="protein sequence ID" value="PIZ98795.1"/>
    <property type="molecule type" value="Genomic_DNA"/>
</dbReference>
<feature type="coiled-coil region" evidence="1">
    <location>
        <begin position="92"/>
        <end position="119"/>
    </location>
</feature>
<sequence>MLKKYFNLLYKNLMTERPTIKNYKLTEKEIKEIKKDANNPLLDVDSNIENFIITLPEKRMFILKRSEVIFENQNVDMMDFIRGVLYKCDDVNVSTKESLKEYFQRKEELEKEVNKFLNNIGIDKIVVNDHVQSEQNIRDYKEKMLSELLATSELNDLDKKIISKTYYDKLNKAKEERNKKNKSKKH</sequence>
<protein>
    <submittedName>
        <fullName evidence="2">Uncharacterized protein</fullName>
    </submittedName>
</protein>
<gene>
    <name evidence="2" type="ORF">COX77_03400</name>
</gene>
<reference evidence="3" key="1">
    <citation type="submission" date="2017-09" db="EMBL/GenBank/DDBJ databases">
        <title>Depth-based differentiation of microbial function through sediment-hosted aquifers and enrichment of novel symbionts in the deep terrestrial subsurface.</title>
        <authorList>
            <person name="Probst A.J."/>
            <person name="Ladd B."/>
            <person name="Jarett J.K."/>
            <person name="Geller-Mcgrath D.E."/>
            <person name="Sieber C.M.K."/>
            <person name="Emerson J.B."/>
            <person name="Anantharaman K."/>
            <person name="Thomas B.C."/>
            <person name="Malmstrom R."/>
            <person name="Stieglmeier M."/>
            <person name="Klingl A."/>
            <person name="Woyke T."/>
            <person name="Ryan C.M."/>
            <person name="Banfield J.F."/>
        </authorList>
    </citation>
    <scope>NUCLEOTIDE SEQUENCE [LARGE SCALE GENOMIC DNA]</scope>
</reference>
<keyword evidence="1" id="KW-0175">Coiled coil</keyword>
<proteinExistence type="predicted"/>
<evidence type="ECO:0000256" key="1">
    <source>
        <dbReference type="SAM" id="Coils"/>
    </source>
</evidence>
<organism evidence="2 3">
    <name type="scientific">Candidatus Komeilibacteria bacterium CG_4_10_14_0_2_um_filter_37_10</name>
    <dbReference type="NCBI Taxonomy" id="1974470"/>
    <lineage>
        <taxon>Bacteria</taxon>
        <taxon>Candidatus Komeiliibacteriota</taxon>
    </lineage>
</organism>
<comment type="caution">
    <text evidence="2">The sequence shown here is derived from an EMBL/GenBank/DDBJ whole genome shotgun (WGS) entry which is preliminary data.</text>
</comment>
<dbReference type="AlphaFoldDB" id="A0A2M7VEM5"/>
<dbReference type="Proteomes" id="UP000230405">
    <property type="component" value="Unassembled WGS sequence"/>
</dbReference>
<name>A0A2M7VEM5_9BACT</name>